<protein>
    <submittedName>
        <fullName evidence="1">Uncharacterized protein</fullName>
    </submittedName>
</protein>
<evidence type="ECO:0000313" key="1">
    <source>
        <dbReference type="EMBL" id="MEK7954216.1"/>
    </source>
</evidence>
<proteinExistence type="predicted"/>
<evidence type="ECO:0000313" key="2">
    <source>
        <dbReference type="Proteomes" id="UP001371305"/>
    </source>
</evidence>
<keyword evidence="2" id="KW-1185">Reference proteome</keyword>
<name>A0ABU9B2T4_9BACT</name>
<accession>A0ABU9B2T4</accession>
<gene>
    <name evidence="1" type="ORF">WKV53_27105</name>
</gene>
<sequence length="347" mass="38491">MENLEERIHRIKQLQGAEVKQLTREVLLEPNAANKWYLLGLLCQNISSSNWKDIEQAFKDESAERGTARPREYAVLMQSIGAKVGREAVENWMGNPILASMVVEGWSLEDPDRALQFLDSLDESKRKPLETATLKGMARNDPRTGFEYALNSPARNDEFLEIALQSATESLGLTGAVDLLNASLDKLEQSGQESKVNPASYFDVIARKVGFMSNRAGDPKILCDFLMGSKESYKIPADILGEAAGSLARNQPTEALAWWQKMVPEADRGRPNAPGLGGLYDGLMKDPKQLEDWLLAHTSDSLYDGLASKMLSDKRTSAGLSDKLLANINSSELKEKLSKEREETKDK</sequence>
<dbReference type="EMBL" id="JBBUKT010000017">
    <property type="protein sequence ID" value="MEK7954216.1"/>
    <property type="molecule type" value="Genomic_DNA"/>
</dbReference>
<organism evidence="1 2">
    <name type="scientific">Luteolibacter soli</name>
    <dbReference type="NCBI Taxonomy" id="3135280"/>
    <lineage>
        <taxon>Bacteria</taxon>
        <taxon>Pseudomonadati</taxon>
        <taxon>Verrucomicrobiota</taxon>
        <taxon>Verrucomicrobiia</taxon>
        <taxon>Verrucomicrobiales</taxon>
        <taxon>Verrucomicrobiaceae</taxon>
        <taxon>Luteolibacter</taxon>
    </lineage>
</organism>
<reference evidence="1 2" key="1">
    <citation type="submission" date="2024-04" db="EMBL/GenBank/DDBJ databases">
        <title>Luteolibacter sp. isolated from soil.</title>
        <authorList>
            <person name="An J."/>
        </authorList>
    </citation>
    <scope>NUCLEOTIDE SEQUENCE [LARGE SCALE GENOMIC DNA]</scope>
    <source>
        <strain evidence="1 2">Y139</strain>
    </source>
</reference>
<dbReference type="Proteomes" id="UP001371305">
    <property type="component" value="Unassembled WGS sequence"/>
</dbReference>
<dbReference type="RefSeq" id="WP_341407984.1">
    <property type="nucleotide sequence ID" value="NZ_JBBUKT010000017.1"/>
</dbReference>
<comment type="caution">
    <text evidence="1">The sequence shown here is derived from an EMBL/GenBank/DDBJ whole genome shotgun (WGS) entry which is preliminary data.</text>
</comment>